<evidence type="ECO:0000313" key="2">
    <source>
        <dbReference type="Proteomes" id="UP000030104"/>
    </source>
</evidence>
<accession>A0A0A2KTU9</accession>
<dbReference type="STRING" id="40296.A0A0A2KTU9"/>
<dbReference type="AlphaFoldDB" id="A0A0A2KTU9"/>
<dbReference type="PANTHER" id="PTHR21310:SF15">
    <property type="entry name" value="AMINOGLYCOSIDE PHOSPHOTRANSFERASE DOMAIN-CONTAINING PROTEIN"/>
    <property type="match status" value="1"/>
</dbReference>
<keyword evidence="1" id="KW-0808">Transferase</keyword>
<organism evidence="1 2">
    <name type="scientific">Penicillium italicum</name>
    <name type="common">Blue mold</name>
    <dbReference type="NCBI Taxonomy" id="40296"/>
    <lineage>
        <taxon>Eukaryota</taxon>
        <taxon>Fungi</taxon>
        <taxon>Dikarya</taxon>
        <taxon>Ascomycota</taxon>
        <taxon>Pezizomycotina</taxon>
        <taxon>Eurotiomycetes</taxon>
        <taxon>Eurotiomycetidae</taxon>
        <taxon>Eurotiales</taxon>
        <taxon>Aspergillaceae</taxon>
        <taxon>Penicillium</taxon>
    </lineage>
</organism>
<dbReference type="Proteomes" id="UP000030104">
    <property type="component" value="Unassembled WGS sequence"/>
</dbReference>
<dbReference type="OrthoDB" id="5327538at2759"/>
<comment type="caution">
    <text evidence="1">The sequence shown here is derived from an EMBL/GenBank/DDBJ whole genome shotgun (WGS) entry which is preliminary data.</text>
</comment>
<dbReference type="EMBL" id="JQGA01001259">
    <property type="protein sequence ID" value="KGO67795.1"/>
    <property type="molecule type" value="Genomic_DNA"/>
</dbReference>
<keyword evidence="2" id="KW-1185">Reference proteome</keyword>
<gene>
    <name evidence="1" type="ORF">PITC_048810</name>
</gene>
<dbReference type="PANTHER" id="PTHR21310">
    <property type="entry name" value="AMINOGLYCOSIDE PHOSPHOTRANSFERASE-RELATED-RELATED"/>
    <property type="match status" value="1"/>
</dbReference>
<sequence>MDQVAGKEEFPLFRYNAFDVAALCELASNMRENIACTCDLNQRPERGGFNWAVFVLFEDGIEWVLRSPVQNHPELSYNSVAKLLSSEAATLKFLKAHTDIPVPDVYSYCAYPNNPLRIPYILMSKAQGQALETMWGGADIHHRLDSLEINKVMSQLGQITWKLAQVRFGQIGSLFEGNEFFFVGECLSKGHIQHKRHSLAGIPRGPFPSEKEYFLSLILALIYHAEMLPLIHHCFTAPVPSKNDYPNKDLWEGACDLWNQFVTVGQKVDGAANRVDYIIAANVVNRLIFEYGHKWSGVTNPVSFALCHPDLTMGNIFVDDQYNITCIIDWAFATTVPLPLLLTPPGFPQSRHKLDEKFYLGFREGFKEAAESSAQGPVEGFSVSKAIRCVKNSQFAWCLTRFLAFDSTDDFSLVRTMWESVYPSRHTLESFFFVQRVLPYYRQLYKNLRREDLAVSQIKESENDLFTRSLTFERSLARHLTMISDYGYNYDPSKLAGLRDTKQIFVTERRLWRWILELKRQHRDSIGFEDWEFST</sequence>
<proteinExistence type="predicted"/>
<dbReference type="OMA" id="NSQFAWC"/>
<dbReference type="InterPro" id="IPR051678">
    <property type="entry name" value="AGP_Transferase"/>
</dbReference>
<dbReference type="HOGENOM" id="CLU_043196_1_1_1"/>
<reference evidence="1 2" key="1">
    <citation type="journal article" date="2015" name="Mol. Plant Microbe Interact.">
        <title>Genome, transcriptome, and functional analyses of Penicillium expansum provide new insights into secondary metabolism and pathogenicity.</title>
        <authorList>
            <person name="Ballester A.R."/>
            <person name="Marcet-Houben M."/>
            <person name="Levin E."/>
            <person name="Sela N."/>
            <person name="Selma-Lazaro C."/>
            <person name="Carmona L."/>
            <person name="Wisniewski M."/>
            <person name="Droby S."/>
            <person name="Gonzalez-Candelas L."/>
            <person name="Gabaldon T."/>
        </authorList>
    </citation>
    <scope>NUCLEOTIDE SEQUENCE [LARGE SCALE GENOMIC DNA]</scope>
    <source>
        <strain evidence="1 2">PHI-1</strain>
    </source>
</reference>
<name>A0A0A2KTU9_PENIT</name>
<evidence type="ECO:0000313" key="1">
    <source>
        <dbReference type="EMBL" id="KGO67795.1"/>
    </source>
</evidence>
<dbReference type="SUPFAM" id="SSF56112">
    <property type="entry name" value="Protein kinase-like (PK-like)"/>
    <property type="match status" value="1"/>
</dbReference>
<dbReference type="InterPro" id="IPR011009">
    <property type="entry name" value="Kinase-like_dom_sf"/>
</dbReference>
<dbReference type="GO" id="GO:0016740">
    <property type="term" value="F:transferase activity"/>
    <property type="evidence" value="ECO:0007669"/>
    <property type="project" value="UniProtKB-KW"/>
</dbReference>
<protein>
    <submittedName>
        <fullName evidence="1">Aminoglycoside phosphotransferase</fullName>
    </submittedName>
</protein>
<dbReference type="PhylomeDB" id="A0A0A2KTU9"/>